<feature type="region of interest" description="Disordered" evidence="1">
    <location>
        <begin position="42"/>
        <end position="79"/>
    </location>
</feature>
<name>A0ABD5LUP7_PROMI</name>
<feature type="chain" id="PRO_5044771739" evidence="2">
    <location>
        <begin position="21"/>
        <end position="103"/>
    </location>
</feature>
<feature type="compositionally biased region" description="Polar residues" evidence="1">
    <location>
        <begin position="49"/>
        <end position="69"/>
    </location>
</feature>
<evidence type="ECO:0000256" key="1">
    <source>
        <dbReference type="SAM" id="MobiDB-lite"/>
    </source>
</evidence>
<dbReference type="EMBL" id="JADQCH020000001">
    <property type="protein sequence ID" value="MEY2343742.1"/>
    <property type="molecule type" value="Genomic_DNA"/>
</dbReference>
<keyword evidence="2" id="KW-0732">Signal</keyword>
<dbReference type="AlphaFoldDB" id="A0ABD5LUP7"/>
<protein>
    <submittedName>
        <fullName evidence="3">Uncharacterized protein</fullName>
    </submittedName>
</protein>
<proteinExistence type="predicted"/>
<reference evidence="3" key="1">
    <citation type="submission" date="2021-05" db="EMBL/GenBank/DDBJ databases">
        <title>First report of NDM-5 and VEB-6 producing Proteus mirabilis isolated from blood of a sepsis patient in Kolkata, India.</title>
        <authorList>
            <person name="Halder G."/>
            <person name="Chaudhuri B."/>
            <person name="Dutta S."/>
        </authorList>
    </citation>
    <scope>NUCLEOTIDE SEQUENCE [LARGE SCALE GENOMIC DNA]</scope>
    <source>
        <strain evidence="3">7049</strain>
    </source>
</reference>
<feature type="signal peptide" evidence="2">
    <location>
        <begin position="1"/>
        <end position="20"/>
    </location>
</feature>
<evidence type="ECO:0000256" key="2">
    <source>
        <dbReference type="SAM" id="SignalP"/>
    </source>
</evidence>
<evidence type="ECO:0000313" key="3">
    <source>
        <dbReference type="EMBL" id="MEY2343742.1"/>
    </source>
</evidence>
<gene>
    <name evidence="3" type="ORF">I3679_003760</name>
</gene>
<accession>A0ABD5LUP7</accession>
<sequence>MKLKQSACLAFMMFPALSFANNEFNFVIEDFDRYLEAQQPVDIKPEPSATISSSSTPDQRSGTVRSTVTLKEKPPQKPQQKFSLNSLLYGMNIKPWYAMSIGQ</sequence>
<organism evidence="3">
    <name type="scientific">Proteus mirabilis</name>
    <dbReference type="NCBI Taxonomy" id="584"/>
    <lineage>
        <taxon>Bacteria</taxon>
        <taxon>Pseudomonadati</taxon>
        <taxon>Pseudomonadota</taxon>
        <taxon>Gammaproteobacteria</taxon>
        <taxon>Enterobacterales</taxon>
        <taxon>Morganellaceae</taxon>
        <taxon>Proteus</taxon>
    </lineage>
</organism>
<comment type="caution">
    <text evidence="3">The sequence shown here is derived from an EMBL/GenBank/DDBJ whole genome shotgun (WGS) entry which is preliminary data.</text>
</comment>